<reference evidence="1 2" key="1">
    <citation type="submission" date="2021-04" db="EMBL/GenBank/DDBJ databases">
        <authorList>
            <person name="Bliznina A."/>
        </authorList>
    </citation>
    <scope>NUCLEOTIDE SEQUENCE [LARGE SCALE GENOMIC DNA]</scope>
</reference>
<evidence type="ECO:0000313" key="2">
    <source>
        <dbReference type="Proteomes" id="UP001158576"/>
    </source>
</evidence>
<sequence>MAMYAAASCSSICSARYASTSGQKLHLSDRRKDEFLMVQGQTEMSIESLMPEIEVSDRRISMKKIGTRLKDQILCRKSKKAKNLSKESNSQAIVIEFGTPRERSSARLKSARLEFAKEMNKSLADESRLDDLLDAIIFAEQEVLHHERESFRKFLIASRTRQSSLQSVTKQLDIPKIPSNNHLCVNQNARLQ</sequence>
<evidence type="ECO:0000313" key="1">
    <source>
        <dbReference type="EMBL" id="CAG5110134.1"/>
    </source>
</evidence>
<dbReference type="Proteomes" id="UP001158576">
    <property type="component" value="Chromosome 2"/>
</dbReference>
<proteinExistence type="predicted"/>
<protein>
    <submittedName>
        <fullName evidence="1">Oidioi.mRNA.OKI2018_I69.chr2.g4566.t1.cds</fullName>
    </submittedName>
</protein>
<name>A0ABN7T209_OIKDI</name>
<dbReference type="EMBL" id="OU015567">
    <property type="protein sequence ID" value="CAG5110134.1"/>
    <property type="molecule type" value="Genomic_DNA"/>
</dbReference>
<organism evidence="1 2">
    <name type="scientific">Oikopleura dioica</name>
    <name type="common">Tunicate</name>
    <dbReference type="NCBI Taxonomy" id="34765"/>
    <lineage>
        <taxon>Eukaryota</taxon>
        <taxon>Metazoa</taxon>
        <taxon>Chordata</taxon>
        <taxon>Tunicata</taxon>
        <taxon>Appendicularia</taxon>
        <taxon>Copelata</taxon>
        <taxon>Oikopleuridae</taxon>
        <taxon>Oikopleura</taxon>
    </lineage>
</organism>
<gene>
    <name evidence="1" type="ORF">OKIOD_LOCUS13331</name>
</gene>
<accession>A0ABN7T209</accession>
<keyword evidence="2" id="KW-1185">Reference proteome</keyword>